<evidence type="ECO:0008006" key="3">
    <source>
        <dbReference type="Google" id="ProtNLM"/>
    </source>
</evidence>
<evidence type="ECO:0000313" key="1">
    <source>
        <dbReference type="EMBL" id="EXX69005.1"/>
    </source>
</evidence>
<dbReference type="AlphaFoldDB" id="A0A015JP55"/>
<organism evidence="1 2">
    <name type="scientific">Rhizophagus irregularis (strain DAOM 197198w)</name>
    <name type="common">Glomus intraradices</name>
    <dbReference type="NCBI Taxonomy" id="1432141"/>
    <lineage>
        <taxon>Eukaryota</taxon>
        <taxon>Fungi</taxon>
        <taxon>Fungi incertae sedis</taxon>
        <taxon>Mucoromycota</taxon>
        <taxon>Glomeromycotina</taxon>
        <taxon>Glomeromycetes</taxon>
        <taxon>Glomerales</taxon>
        <taxon>Glomeraceae</taxon>
        <taxon>Rhizophagus</taxon>
    </lineage>
</organism>
<comment type="caution">
    <text evidence="1">The sequence shown here is derived from an EMBL/GenBank/DDBJ whole genome shotgun (WGS) entry which is preliminary data.</text>
</comment>
<dbReference type="HOGENOM" id="CLU_2777277_0_0_1"/>
<dbReference type="SUPFAM" id="SSF53098">
    <property type="entry name" value="Ribonuclease H-like"/>
    <property type="match status" value="1"/>
</dbReference>
<gene>
    <name evidence="1" type="ORF">RirG_099890</name>
</gene>
<dbReference type="InterPro" id="IPR012337">
    <property type="entry name" value="RNaseH-like_sf"/>
</dbReference>
<name>A0A015JP55_RHIIW</name>
<keyword evidence="2" id="KW-1185">Reference proteome</keyword>
<dbReference type="Proteomes" id="UP000022910">
    <property type="component" value="Unassembled WGS sequence"/>
</dbReference>
<dbReference type="EMBL" id="JEMT01017030">
    <property type="protein sequence ID" value="EXX69005.1"/>
    <property type="molecule type" value="Genomic_DNA"/>
</dbReference>
<proteinExistence type="predicted"/>
<accession>A0A015JP55</accession>
<evidence type="ECO:0000313" key="2">
    <source>
        <dbReference type="Proteomes" id="UP000022910"/>
    </source>
</evidence>
<reference evidence="1 2" key="1">
    <citation type="submission" date="2014-02" db="EMBL/GenBank/DDBJ databases">
        <title>Single nucleus genome sequencing reveals high similarity among nuclei of an endomycorrhizal fungus.</title>
        <authorList>
            <person name="Lin K."/>
            <person name="Geurts R."/>
            <person name="Zhang Z."/>
            <person name="Limpens E."/>
            <person name="Saunders D.G."/>
            <person name="Mu D."/>
            <person name="Pang E."/>
            <person name="Cao H."/>
            <person name="Cha H."/>
            <person name="Lin T."/>
            <person name="Zhou Q."/>
            <person name="Shang Y."/>
            <person name="Li Y."/>
            <person name="Ivanov S."/>
            <person name="Sharma T."/>
            <person name="Velzen R.V."/>
            <person name="Ruijter N.D."/>
            <person name="Aanen D.K."/>
            <person name="Win J."/>
            <person name="Kamoun S."/>
            <person name="Bisseling T."/>
            <person name="Huang S."/>
        </authorList>
    </citation>
    <scope>NUCLEOTIDE SEQUENCE [LARGE SCALE GENOMIC DNA]</scope>
    <source>
        <strain evidence="2">DAOM197198w</strain>
    </source>
</reference>
<sequence length="69" mass="7894">MLEDLKKKEITVCAIVIDSASAYATARHRLRISNRSVVFLPCFAYQFNFCMGEIFKEPLEFKTSIDCAI</sequence>
<protein>
    <recommendedName>
        <fullName evidence="3">DUF659 domain-containing protein</fullName>
    </recommendedName>
</protein>